<dbReference type="GeneID" id="106666240"/>
<feature type="transmembrane region" description="Helical" evidence="2">
    <location>
        <begin position="378"/>
        <end position="403"/>
    </location>
</feature>
<dbReference type="PANTHER" id="PTHR11861:SF8">
    <property type="entry name" value="PKD DOMAIN-CONTAINING PROTEIN"/>
    <property type="match status" value="1"/>
</dbReference>
<dbReference type="EnsemblMetazoa" id="XM_014393298.2">
    <property type="protein sequence ID" value="XP_014248784.1"/>
    <property type="gene ID" value="LOC106666240"/>
</dbReference>
<protein>
    <submittedName>
        <fullName evidence="4">Uncharacterized protein</fullName>
    </submittedName>
</protein>
<keyword evidence="5" id="KW-1185">Reference proteome</keyword>
<accession>A0A8I6RPK6</accession>
<feature type="chain" id="PRO_5035193812" evidence="3">
    <location>
        <begin position="22"/>
        <end position="481"/>
    </location>
</feature>
<dbReference type="OMA" id="WLQHWEV"/>
<dbReference type="GO" id="GO:0005886">
    <property type="term" value="C:plasma membrane"/>
    <property type="evidence" value="ECO:0007669"/>
    <property type="project" value="TreeGrafter"/>
</dbReference>
<dbReference type="AlphaFoldDB" id="A0A8I6RPK6"/>
<proteinExistence type="predicted"/>
<reference evidence="4" key="1">
    <citation type="submission" date="2022-01" db="UniProtKB">
        <authorList>
            <consortium name="EnsemblMetazoa"/>
        </authorList>
    </citation>
    <scope>IDENTIFICATION</scope>
</reference>
<evidence type="ECO:0000313" key="5">
    <source>
        <dbReference type="Proteomes" id="UP000494040"/>
    </source>
</evidence>
<feature type="region of interest" description="Disordered" evidence="1">
    <location>
        <begin position="452"/>
        <end position="481"/>
    </location>
</feature>
<evidence type="ECO:0000256" key="2">
    <source>
        <dbReference type="SAM" id="Phobius"/>
    </source>
</evidence>
<keyword evidence="2" id="KW-0472">Membrane</keyword>
<dbReference type="RefSeq" id="XP_014248784.1">
    <property type="nucleotide sequence ID" value="XM_014393298.2"/>
</dbReference>
<dbReference type="Proteomes" id="UP000494040">
    <property type="component" value="Unassembled WGS sequence"/>
</dbReference>
<evidence type="ECO:0000256" key="3">
    <source>
        <dbReference type="SAM" id="SignalP"/>
    </source>
</evidence>
<organism evidence="4 5">
    <name type="scientific">Cimex lectularius</name>
    <name type="common">Bed bug</name>
    <name type="synonym">Acanthia lectularia</name>
    <dbReference type="NCBI Taxonomy" id="79782"/>
    <lineage>
        <taxon>Eukaryota</taxon>
        <taxon>Metazoa</taxon>
        <taxon>Ecdysozoa</taxon>
        <taxon>Arthropoda</taxon>
        <taxon>Hexapoda</taxon>
        <taxon>Insecta</taxon>
        <taxon>Pterygota</taxon>
        <taxon>Neoptera</taxon>
        <taxon>Paraneoptera</taxon>
        <taxon>Hemiptera</taxon>
        <taxon>Heteroptera</taxon>
        <taxon>Panheteroptera</taxon>
        <taxon>Cimicomorpha</taxon>
        <taxon>Cimicidae</taxon>
        <taxon>Cimex</taxon>
    </lineage>
</organism>
<dbReference type="InterPro" id="IPR045219">
    <property type="entry name" value="PKAT"/>
</dbReference>
<keyword evidence="3" id="KW-0732">Signal</keyword>
<evidence type="ECO:0000256" key="1">
    <source>
        <dbReference type="SAM" id="MobiDB-lite"/>
    </source>
</evidence>
<dbReference type="PANTHER" id="PTHR11861">
    <property type="entry name" value="MELANOCYTE PROTEIN PMEL 17-RELATED"/>
    <property type="match status" value="1"/>
</dbReference>
<evidence type="ECO:0000313" key="4">
    <source>
        <dbReference type="EnsemblMetazoa" id="XP_014248784.1"/>
    </source>
</evidence>
<keyword evidence="2" id="KW-0812">Transmembrane</keyword>
<sequence length="481" mass="54551">MQMYLNYITSFLFILIYSVECLYVKIECNGPIVVGGTITFIAQLYDDSGFDSEYEFDWRDNAVMHSHEASLVGRSHSIWNVTYDKDKYAPGEYEVTVVVKKKILIPWRRTSARISFNLTSYMNGHIDVTQGNVLLKGDNINIKTEVEHQVTLNEADEKLLIPNQTIINTYWFSDCKYMGVQNGLTFSYNYTKDDADRPIEIETWLIVGPESNSTNASTTLFNRSTNEIENVTITNLTTTTVPSVKALKDCKDDSILIMDPKKYYGKFKRNIIPTWPVSIGNVEGSTWLKNGELLELNVTCSGSSPFYHCVRFIKGEYNSTGNETCANARQTQSCKIAVTRLLSAGSRYTVLFIIGNKVSNAVKPVGVNMYYEPKHPQLSVIIVPVTCTSIAVVLIIFGFAYYIQSKNRHTIEIADFDFARRNDSEYMTFKERLRDAIGSAFTRVHEEYSEEGPIGNVWSPTRKNHPRQGLLSESDSETLDT</sequence>
<feature type="signal peptide" evidence="3">
    <location>
        <begin position="1"/>
        <end position="21"/>
    </location>
</feature>
<dbReference type="OrthoDB" id="6381995at2759"/>
<keyword evidence="2" id="KW-1133">Transmembrane helix</keyword>
<dbReference type="KEGG" id="clec:106666240"/>
<name>A0A8I6RPK6_CIMLE</name>